<feature type="domain" description="MgtC/SapB/SrpB/YhiD N-terminal" evidence="8">
    <location>
        <begin position="16"/>
        <end position="139"/>
    </location>
</feature>
<dbReference type="PRINTS" id="PR01837">
    <property type="entry name" value="MGTCSAPBPROT"/>
</dbReference>
<keyword evidence="6 7" id="KW-0472">Membrane</keyword>
<comment type="caution">
    <text evidence="9">The sequence shown here is derived from an EMBL/GenBank/DDBJ whole genome shotgun (WGS) entry which is preliminary data.</text>
</comment>
<reference evidence="9 10" key="1">
    <citation type="submission" date="2021-01" db="EMBL/GenBank/DDBJ databases">
        <title>Isolation and description of Catonella massiliensis sp. nov., a novel Catonella species, isolated from a stable periodontitis subject.</title>
        <authorList>
            <person name="Antezack A."/>
            <person name="Boxberger M."/>
            <person name="La Scola B."/>
            <person name="Monnet-Corti V."/>
        </authorList>
    </citation>
    <scope>NUCLEOTIDE SEQUENCE [LARGE SCALE GENOMIC DNA]</scope>
    <source>
        <strain evidence="9 10">Marseille-Q4567</strain>
    </source>
</reference>
<evidence type="ECO:0000313" key="10">
    <source>
        <dbReference type="Proteomes" id="UP000604730"/>
    </source>
</evidence>
<comment type="similarity">
    <text evidence="2">Belongs to the MgtC/SapB family.</text>
</comment>
<feature type="transmembrane region" description="Helical" evidence="7">
    <location>
        <begin position="12"/>
        <end position="28"/>
    </location>
</feature>
<name>A0ABS1J0W1_9FIRM</name>
<evidence type="ECO:0000256" key="5">
    <source>
        <dbReference type="ARBA" id="ARBA00022989"/>
    </source>
</evidence>
<dbReference type="Proteomes" id="UP000604730">
    <property type="component" value="Unassembled WGS sequence"/>
</dbReference>
<feature type="transmembrane region" description="Helical" evidence="7">
    <location>
        <begin position="40"/>
        <end position="59"/>
    </location>
</feature>
<keyword evidence="10" id="KW-1185">Reference proteome</keyword>
<gene>
    <name evidence="9" type="ORF">JJN12_07600</name>
</gene>
<dbReference type="InterPro" id="IPR049177">
    <property type="entry name" value="MgtC_SapB_SrpB_YhiD_N"/>
</dbReference>
<feature type="transmembrane region" description="Helical" evidence="7">
    <location>
        <begin position="119"/>
        <end position="136"/>
    </location>
</feature>
<comment type="subcellular location">
    <subcellularLocation>
        <location evidence="1">Cell membrane</location>
        <topology evidence="1">Multi-pass membrane protein</topology>
    </subcellularLocation>
</comment>
<organism evidence="9 10">
    <name type="scientific">Catonella massiliensis</name>
    <dbReference type="NCBI Taxonomy" id="2799636"/>
    <lineage>
        <taxon>Bacteria</taxon>
        <taxon>Bacillati</taxon>
        <taxon>Bacillota</taxon>
        <taxon>Clostridia</taxon>
        <taxon>Lachnospirales</taxon>
        <taxon>Lachnospiraceae</taxon>
        <taxon>Catonella</taxon>
    </lineage>
</organism>
<keyword evidence="3" id="KW-1003">Cell membrane</keyword>
<sequence length="221" mass="24232">MLRDQIIFQGEFALRILLAGLLGAAIGFERKNRNKLAGVRTHAIVALGAALIMVVSKYGFYDMDKFDASRVAAQIVSGVGFLGAGIIFVRNNNSVSGLTTAAGIWATAGMGMSMGAGQYFIATISTVMILVMQVVFHRVRFLSNEAFQDNLRVVLQKSDGAVKELEEYMTREKIEIKAIKITKGDGNNLKIDFELLFPAGYDRTSFINRLVEKENIVSVRG</sequence>
<dbReference type="PANTHER" id="PTHR33778">
    <property type="entry name" value="PROTEIN MGTC"/>
    <property type="match status" value="1"/>
</dbReference>
<evidence type="ECO:0000259" key="8">
    <source>
        <dbReference type="Pfam" id="PF02308"/>
    </source>
</evidence>
<dbReference type="EMBL" id="JAEPRJ010000001">
    <property type="protein sequence ID" value="MBK5897640.1"/>
    <property type="molecule type" value="Genomic_DNA"/>
</dbReference>
<evidence type="ECO:0000256" key="6">
    <source>
        <dbReference type="ARBA" id="ARBA00023136"/>
    </source>
</evidence>
<keyword evidence="4 7" id="KW-0812">Transmembrane</keyword>
<evidence type="ECO:0000256" key="4">
    <source>
        <dbReference type="ARBA" id="ARBA00022692"/>
    </source>
</evidence>
<keyword evidence="5 7" id="KW-1133">Transmembrane helix</keyword>
<evidence type="ECO:0000313" key="9">
    <source>
        <dbReference type="EMBL" id="MBK5897640.1"/>
    </source>
</evidence>
<dbReference type="InterPro" id="IPR003416">
    <property type="entry name" value="MgtC/SapB/SrpB/YhiD_fam"/>
</dbReference>
<evidence type="ECO:0000256" key="7">
    <source>
        <dbReference type="SAM" id="Phobius"/>
    </source>
</evidence>
<feature type="transmembrane region" description="Helical" evidence="7">
    <location>
        <begin position="71"/>
        <end position="89"/>
    </location>
</feature>
<evidence type="ECO:0000256" key="2">
    <source>
        <dbReference type="ARBA" id="ARBA00009298"/>
    </source>
</evidence>
<proteinExistence type="inferred from homology"/>
<accession>A0ABS1J0W1</accession>
<evidence type="ECO:0000256" key="3">
    <source>
        <dbReference type="ARBA" id="ARBA00022475"/>
    </source>
</evidence>
<dbReference type="Pfam" id="PF02308">
    <property type="entry name" value="MgtC"/>
    <property type="match status" value="1"/>
</dbReference>
<protein>
    <submittedName>
        <fullName evidence="9">MgtC/SapB family protein</fullName>
    </submittedName>
</protein>
<dbReference type="PANTHER" id="PTHR33778:SF1">
    <property type="entry name" value="MAGNESIUM TRANSPORTER YHID-RELATED"/>
    <property type="match status" value="1"/>
</dbReference>
<evidence type="ECO:0000256" key="1">
    <source>
        <dbReference type="ARBA" id="ARBA00004651"/>
    </source>
</evidence>